<evidence type="ECO:0000259" key="2">
    <source>
        <dbReference type="Pfam" id="PF12146"/>
    </source>
</evidence>
<dbReference type="RefSeq" id="WP_094509314.1">
    <property type="nucleotide sequence ID" value="NZ_JBHEEK010000029.1"/>
</dbReference>
<keyword evidence="1" id="KW-0812">Transmembrane</keyword>
<comment type="caution">
    <text evidence="3">The sequence shown here is derived from an EMBL/GenBank/DDBJ whole genome shotgun (WGS) entry which is preliminary data.</text>
</comment>
<dbReference type="InterPro" id="IPR017208">
    <property type="entry name" value="UCP037442_abhydr"/>
</dbReference>
<feature type="transmembrane region" description="Helical" evidence="1">
    <location>
        <begin position="152"/>
        <end position="169"/>
    </location>
</feature>
<keyword evidence="3" id="KW-0378">Hydrolase</keyword>
<protein>
    <submittedName>
        <fullName evidence="3">Alpha/beta hydrolase family protein</fullName>
    </submittedName>
</protein>
<keyword evidence="1" id="KW-1133">Transmembrane helix</keyword>
<sequence length="288" mass="31950">MDREPQRVEIDAKGARLIGHYYSPEGKARANLVLHGATGVPQRFYRHFADWATARGIGVLTYDYRDFGESQVGHPRDSDAIFADWAVLDQSAAQAKLAELAPEGALWVLGHSLGGLGIPFHGYVPRTTRVITVGAGIGHYTDHPWSYRPTVIAFWFLLGPLATFLAGYMPGKRLLLGADLPAGVYWQWRRWCTQRDFFNSDIGKSLPTPNYTIDVPMVRIAVASDDVVVPPMAVKRYAAALAPSNAEYVQYHPADYGLSSLKHIEFLKRGNDPVWADLLGINLKDSDQ</sequence>
<dbReference type="Gene3D" id="3.40.50.1820">
    <property type="entry name" value="alpha/beta hydrolase"/>
    <property type="match status" value="1"/>
</dbReference>
<dbReference type="Pfam" id="PF12146">
    <property type="entry name" value="Hydrolase_4"/>
    <property type="match status" value="1"/>
</dbReference>
<name>A0A256FAG6_9HYPH</name>
<proteinExistence type="predicted"/>
<accession>A0A256FAG6</accession>
<dbReference type="InterPro" id="IPR022742">
    <property type="entry name" value="Hydrolase_4"/>
</dbReference>
<evidence type="ECO:0000313" key="4">
    <source>
        <dbReference type="Proteomes" id="UP000215590"/>
    </source>
</evidence>
<evidence type="ECO:0000256" key="1">
    <source>
        <dbReference type="SAM" id="Phobius"/>
    </source>
</evidence>
<keyword evidence="4" id="KW-1185">Reference proteome</keyword>
<evidence type="ECO:0000313" key="3">
    <source>
        <dbReference type="EMBL" id="OYR11696.1"/>
    </source>
</evidence>
<dbReference type="AlphaFoldDB" id="A0A256FAG6"/>
<feature type="domain" description="Serine aminopeptidase S33" evidence="2">
    <location>
        <begin position="32"/>
        <end position="116"/>
    </location>
</feature>
<dbReference type="SUPFAM" id="SSF53474">
    <property type="entry name" value="alpha/beta-Hydrolases"/>
    <property type="match status" value="1"/>
</dbReference>
<keyword evidence="1" id="KW-0472">Membrane</keyword>
<dbReference type="PIRSF" id="PIRSF037442">
    <property type="entry name" value="UCP037442_abhydr"/>
    <property type="match status" value="1"/>
</dbReference>
<gene>
    <name evidence="3" type="ORF">CEV31_3693</name>
</gene>
<dbReference type="Proteomes" id="UP000215590">
    <property type="component" value="Unassembled WGS sequence"/>
</dbReference>
<reference evidence="3 4" key="1">
    <citation type="submission" date="2017-07" db="EMBL/GenBank/DDBJ databases">
        <title>Phylogenetic study on the rhizospheric bacterium Ochrobactrum sp. A44.</title>
        <authorList>
            <person name="Krzyzanowska D.M."/>
            <person name="Ossowicki A."/>
            <person name="Rajewska M."/>
            <person name="Maciag T."/>
            <person name="Kaczynski Z."/>
            <person name="Czerwicka M."/>
            <person name="Jafra S."/>
        </authorList>
    </citation>
    <scope>NUCLEOTIDE SEQUENCE [LARGE SCALE GENOMIC DNA]</scope>
    <source>
        <strain evidence="3 4">DSM 7216</strain>
    </source>
</reference>
<dbReference type="GO" id="GO:0016787">
    <property type="term" value="F:hydrolase activity"/>
    <property type="evidence" value="ECO:0007669"/>
    <property type="project" value="UniProtKB-KW"/>
</dbReference>
<organism evidence="3 4">
    <name type="scientific">Brucella thiophenivorans</name>
    <dbReference type="NCBI Taxonomy" id="571255"/>
    <lineage>
        <taxon>Bacteria</taxon>
        <taxon>Pseudomonadati</taxon>
        <taxon>Pseudomonadota</taxon>
        <taxon>Alphaproteobacteria</taxon>
        <taxon>Hyphomicrobiales</taxon>
        <taxon>Brucellaceae</taxon>
        <taxon>Brucella/Ochrobactrum group</taxon>
        <taxon>Brucella</taxon>
    </lineage>
</organism>
<dbReference type="OrthoDB" id="9785076at2"/>
<dbReference type="EMBL" id="NNRJ01000059">
    <property type="protein sequence ID" value="OYR11696.1"/>
    <property type="molecule type" value="Genomic_DNA"/>
</dbReference>
<dbReference type="InterPro" id="IPR029058">
    <property type="entry name" value="AB_hydrolase_fold"/>
</dbReference>